<dbReference type="PIRSF" id="PIRSF006806">
    <property type="entry name" value="FTHF_cligase"/>
    <property type="match status" value="1"/>
</dbReference>
<dbReference type="NCBIfam" id="TIGR02727">
    <property type="entry name" value="MTHFS_bact"/>
    <property type="match status" value="1"/>
</dbReference>
<keyword evidence="5" id="KW-0460">Magnesium</keyword>
<feature type="binding site" evidence="4">
    <location>
        <position position="52"/>
    </location>
    <ligand>
        <name>substrate</name>
    </ligand>
</feature>
<evidence type="ECO:0000256" key="3">
    <source>
        <dbReference type="ARBA" id="ARBA00022840"/>
    </source>
</evidence>
<dbReference type="RefSeq" id="WP_050354180.1">
    <property type="nucleotide sequence ID" value="NZ_LGSS01000002.1"/>
</dbReference>
<dbReference type="PANTHER" id="PTHR23407">
    <property type="entry name" value="ATPASE INHIBITOR/5-FORMYLTETRAHYDROFOLATE CYCLO-LIGASE"/>
    <property type="match status" value="1"/>
</dbReference>
<accession>A0A0L0WE94</accession>
<dbReference type="InterPro" id="IPR037171">
    <property type="entry name" value="NagB/RpiA_transferase-like"/>
</dbReference>
<keyword evidence="2 4" id="KW-0547">Nucleotide-binding</keyword>
<feature type="binding site" evidence="4">
    <location>
        <position position="57"/>
    </location>
    <ligand>
        <name>substrate</name>
    </ligand>
</feature>
<keyword evidence="3 4" id="KW-0067">ATP-binding</keyword>
<dbReference type="GO" id="GO:0046872">
    <property type="term" value="F:metal ion binding"/>
    <property type="evidence" value="ECO:0007669"/>
    <property type="project" value="UniProtKB-KW"/>
</dbReference>
<evidence type="ECO:0000256" key="5">
    <source>
        <dbReference type="RuleBase" id="RU361279"/>
    </source>
</evidence>
<keyword evidence="5" id="KW-0479">Metal-binding</keyword>
<comment type="catalytic activity">
    <reaction evidence="5">
        <text>(6S)-5-formyl-5,6,7,8-tetrahydrofolate + ATP = (6R)-5,10-methenyltetrahydrofolate + ADP + phosphate</text>
        <dbReference type="Rhea" id="RHEA:10488"/>
        <dbReference type="ChEBI" id="CHEBI:30616"/>
        <dbReference type="ChEBI" id="CHEBI:43474"/>
        <dbReference type="ChEBI" id="CHEBI:57455"/>
        <dbReference type="ChEBI" id="CHEBI:57457"/>
        <dbReference type="ChEBI" id="CHEBI:456216"/>
        <dbReference type="EC" id="6.3.3.2"/>
    </reaction>
</comment>
<comment type="caution">
    <text evidence="6">The sequence shown here is derived from an EMBL/GenBank/DDBJ whole genome shotgun (WGS) entry which is preliminary data.</text>
</comment>
<dbReference type="GO" id="GO:0009396">
    <property type="term" value="P:folic acid-containing compound biosynthetic process"/>
    <property type="evidence" value="ECO:0007669"/>
    <property type="project" value="TreeGrafter"/>
</dbReference>
<organism evidence="6 7">
    <name type="scientific">Gottschalkia purinilytica</name>
    <name type="common">Clostridium purinilyticum</name>
    <dbReference type="NCBI Taxonomy" id="1503"/>
    <lineage>
        <taxon>Bacteria</taxon>
        <taxon>Bacillati</taxon>
        <taxon>Bacillota</taxon>
        <taxon>Tissierellia</taxon>
        <taxon>Tissierellales</taxon>
        <taxon>Gottschalkiaceae</taxon>
        <taxon>Gottschalkia</taxon>
    </lineage>
</organism>
<reference evidence="7" key="1">
    <citation type="submission" date="2015-07" db="EMBL/GenBank/DDBJ databases">
        <title>Draft genome sequence of the purine-degrading Gottschalkia purinilyticum DSM 1384 (formerly Clostridium purinilyticum).</title>
        <authorList>
            <person name="Poehlein A."/>
            <person name="Schiel-Bengelsdorf B."/>
            <person name="Bengelsdorf F.R."/>
            <person name="Daniel R."/>
            <person name="Duerre P."/>
        </authorList>
    </citation>
    <scope>NUCLEOTIDE SEQUENCE [LARGE SCALE GENOMIC DNA]</scope>
    <source>
        <strain evidence="7">DSM 1384</strain>
    </source>
</reference>
<dbReference type="PATRIC" id="fig|1503.3.peg.1750"/>
<keyword evidence="6" id="KW-0436">Ligase</keyword>
<feature type="binding site" evidence="4">
    <location>
        <begin position="137"/>
        <end position="145"/>
    </location>
    <ligand>
        <name>ATP</name>
        <dbReference type="ChEBI" id="CHEBI:30616"/>
    </ligand>
</feature>
<evidence type="ECO:0000313" key="6">
    <source>
        <dbReference type="EMBL" id="KNF09802.1"/>
    </source>
</evidence>
<feature type="binding site" evidence="4">
    <location>
        <begin position="6"/>
        <end position="10"/>
    </location>
    <ligand>
        <name>ATP</name>
        <dbReference type="ChEBI" id="CHEBI:30616"/>
    </ligand>
</feature>
<evidence type="ECO:0000256" key="1">
    <source>
        <dbReference type="ARBA" id="ARBA00010638"/>
    </source>
</evidence>
<evidence type="ECO:0000256" key="4">
    <source>
        <dbReference type="PIRSR" id="PIRSR006806-1"/>
    </source>
</evidence>
<protein>
    <recommendedName>
        <fullName evidence="5">5-formyltetrahydrofolate cyclo-ligase</fullName>
        <ecNumber evidence="5">6.3.3.2</ecNumber>
    </recommendedName>
</protein>
<dbReference type="STRING" id="1503.CLPU_2c02540"/>
<proteinExistence type="inferred from homology"/>
<keyword evidence="7" id="KW-1185">Reference proteome</keyword>
<dbReference type="InterPro" id="IPR002698">
    <property type="entry name" value="FTHF_cligase"/>
</dbReference>
<dbReference type="GO" id="GO:0005524">
    <property type="term" value="F:ATP binding"/>
    <property type="evidence" value="ECO:0007669"/>
    <property type="project" value="UniProtKB-KW"/>
</dbReference>
<dbReference type="GO" id="GO:0035999">
    <property type="term" value="P:tetrahydrofolate interconversion"/>
    <property type="evidence" value="ECO:0007669"/>
    <property type="project" value="TreeGrafter"/>
</dbReference>
<dbReference type="AlphaFoldDB" id="A0A0L0WE94"/>
<evidence type="ECO:0000313" key="7">
    <source>
        <dbReference type="Proteomes" id="UP000037267"/>
    </source>
</evidence>
<dbReference type="GO" id="GO:0030272">
    <property type="term" value="F:5-formyltetrahydrofolate cyclo-ligase activity"/>
    <property type="evidence" value="ECO:0007669"/>
    <property type="project" value="UniProtKB-EC"/>
</dbReference>
<sequence length="193" mass="22643">MQVESKKEIRKRILNIRNNMSEDLVDNLSEKTMSTLVKLPVFKRSNTVMLYLSFNNEVDSFRLIDYCFKEGKKVVVPYCIKEGTRIVPTEVRDIYRELRKSSFGYMEPKKEFLRPISTEEIDLIVIPGIAFDKRCYRIGFGAGYYDRFLGKLNFSIPTIGLAYDFQILEKAPIQMFDVPLDFVITERRIIVRP</sequence>
<dbReference type="Gene3D" id="3.40.50.10420">
    <property type="entry name" value="NagB/RpiA/CoA transferase-like"/>
    <property type="match status" value="1"/>
</dbReference>
<dbReference type="EC" id="6.3.3.2" evidence="5"/>
<dbReference type="PANTHER" id="PTHR23407:SF1">
    <property type="entry name" value="5-FORMYLTETRAHYDROFOLATE CYCLO-LIGASE"/>
    <property type="match status" value="1"/>
</dbReference>
<dbReference type="OrthoDB" id="9801938at2"/>
<gene>
    <name evidence="6" type="ORF">CLPU_2c02540</name>
</gene>
<dbReference type="SUPFAM" id="SSF100950">
    <property type="entry name" value="NagB/RpiA/CoA transferase-like"/>
    <property type="match status" value="1"/>
</dbReference>
<name>A0A0L0WE94_GOTPU</name>
<dbReference type="Proteomes" id="UP000037267">
    <property type="component" value="Unassembled WGS sequence"/>
</dbReference>
<dbReference type="EMBL" id="LGSS01000002">
    <property type="protein sequence ID" value="KNF09802.1"/>
    <property type="molecule type" value="Genomic_DNA"/>
</dbReference>
<comment type="cofactor">
    <cofactor evidence="5">
        <name>Mg(2+)</name>
        <dbReference type="ChEBI" id="CHEBI:18420"/>
    </cofactor>
</comment>
<evidence type="ECO:0000256" key="2">
    <source>
        <dbReference type="ARBA" id="ARBA00022741"/>
    </source>
</evidence>
<dbReference type="InterPro" id="IPR024185">
    <property type="entry name" value="FTHF_cligase-like_sf"/>
</dbReference>
<comment type="similarity">
    <text evidence="1 5">Belongs to the 5-formyltetrahydrofolate cyclo-ligase family.</text>
</comment>
<dbReference type="Pfam" id="PF01812">
    <property type="entry name" value="5-FTHF_cyc-lig"/>
    <property type="match status" value="1"/>
</dbReference>